<dbReference type="Gene3D" id="3.20.20.100">
    <property type="entry name" value="NADP-dependent oxidoreductase domain"/>
    <property type="match status" value="1"/>
</dbReference>
<dbReference type="OrthoDB" id="2310150at2759"/>
<name>A0A8H5KJV6_9HYPO</name>
<evidence type="ECO:0000313" key="4">
    <source>
        <dbReference type="Proteomes" id="UP000546213"/>
    </source>
</evidence>
<evidence type="ECO:0000256" key="1">
    <source>
        <dbReference type="ARBA" id="ARBA00023002"/>
    </source>
</evidence>
<accession>A0A8H5KJV6</accession>
<dbReference type="SUPFAM" id="SSF51430">
    <property type="entry name" value="NAD(P)-linked oxidoreductase"/>
    <property type="match status" value="1"/>
</dbReference>
<feature type="domain" description="NADP-dependent oxidoreductase" evidence="2">
    <location>
        <begin position="6"/>
        <end position="303"/>
    </location>
</feature>
<dbReference type="EMBL" id="JAAOAS010000461">
    <property type="protein sequence ID" value="KAF5575610.1"/>
    <property type="molecule type" value="Genomic_DNA"/>
</dbReference>
<dbReference type="PANTHER" id="PTHR43364">
    <property type="entry name" value="NADH-SPECIFIC METHYLGLYOXAL REDUCTASE-RELATED"/>
    <property type="match status" value="1"/>
</dbReference>
<dbReference type="InterPro" id="IPR036812">
    <property type="entry name" value="NAD(P)_OxRdtase_dom_sf"/>
</dbReference>
<dbReference type="Pfam" id="PF00248">
    <property type="entry name" value="Aldo_ket_red"/>
    <property type="match status" value="1"/>
</dbReference>
<dbReference type="Proteomes" id="UP000546213">
    <property type="component" value="Unassembled WGS sequence"/>
</dbReference>
<evidence type="ECO:0000259" key="2">
    <source>
        <dbReference type="Pfam" id="PF00248"/>
    </source>
</evidence>
<dbReference type="InterPro" id="IPR023210">
    <property type="entry name" value="NADP_OxRdtase_dom"/>
</dbReference>
<keyword evidence="1" id="KW-0560">Oxidoreductase</keyword>
<comment type="caution">
    <text evidence="3">The sequence shown here is derived from an EMBL/GenBank/DDBJ whole genome shotgun (WGS) entry which is preliminary data.</text>
</comment>
<dbReference type="InterPro" id="IPR050523">
    <property type="entry name" value="AKR_Detox_Biosynth"/>
</dbReference>
<dbReference type="PANTHER" id="PTHR43364:SF4">
    <property type="entry name" value="NAD(P)-LINKED OXIDOREDUCTASE SUPERFAMILY PROTEIN"/>
    <property type="match status" value="1"/>
</dbReference>
<dbReference type="PRINTS" id="PR00069">
    <property type="entry name" value="ALDKETRDTASE"/>
</dbReference>
<protein>
    <submittedName>
        <fullName evidence="3">Aldehyde reductase</fullName>
    </submittedName>
</protein>
<gene>
    <name evidence="3" type="ORF">FPCIR_13028</name>
</gene>
<dbReference type="InterPro" id="IPR020471">
    <property type="entry name" value="AKR"/>
</dbReference>
<keyword evidence="4" id="KW-1185">Reference proteome</keyword>
<dbReference type="CDD" id="cd19075">
    <property type="entry name" value="AKR_AKR7A1-5"/>
    <property type="match status" value="1"/>
</dbReference>
<sequence>MTGIKVVLGSGAFWTKDQWTAAGVKTYLDALAAGGVKEIDSAQAYGDSELVLGDNGAPKKFEVSTKLPVIMDPGSYRRDEVVTRTQKSLERLRVDQVDILYLHSPDPSIPIEETLAGIQGLYLAGAFRRFGLSNYTTDEVRKIHDLQRAKGWVLPIVYQGNYNPVARTYEQDLIPTLRELGIAFYAYSPAAGGFLAKSKEQVLAGVGRFAKDGGLLSDLYNTLYSRPSLLDALPTWQGIARDAGCSPYDLAIRWVAFNSVLKPDYGDAVIIGPSNVERLQWTLDGVGKGPLADEIVQRIDTLWDSVKHEAPKDNISELFGNK</sequence>
<evidence type="ECO:0000313" key="3">
    <source>
        <dbReference type="EMBL" id="KAF5575610.1"/>
    </source>
</evidence>
<reference evidence="3 4" key="1">
    <citation type="submission" date="2020-05" db="EMBL/GenBank/DDBJ databases">
        <title>Identification and distribution of gene clusters putatively required for synthesis of sphingolipid metabolism inhibitors in phylogenetically diverse species of the filamentous fungus Fusarium.</title>
        <authorList>
            <person name="Kim H.-S."/>
            <person name="Busman M."/>
            <person name="Brown D.W."/>
            <person name="Divon H."/>
            <person name="Uhlig S."/>
            <person name="Proctor R.H."/>
        </authorList>
    </citation>
    <scope>NUCLEOTIDE SEQUENCE [LARGE SCALE GENOMIC DNA]</scope>
    <source>
        <strain evidence="3 4">NRRL 36939</strain>
    </source>
</reference>
<organism evidence="3 4">
    <name type="scientific">Fusarium pseudocircinatum</name>
    <dbReference type="NCBI Taxonomy" id="56676"/>
    <lineage>
        <taxon>Eukaryota</taxon>
        <taxon>Fungi</taxon>
        <taxon>Dikarya</taxon>
        <taxon>Ascomycota</taxon>
        <taxon>Pezizomycotina</taxon>
        <taxon>Sordariomycetes</taxon>
        <taxon>Hypocreomycetidae</taxon>
        <taxon>Hypocreales</taxon>
        <taxon>Nectriaceae</taxon>
        <taxon>Fusarium</taxon>
        <taxon>Fusarium fujikuroi species complex</taxon>
    </lineage>
</organism>
<proteinExistence type="predicted"/>
<dbReference type="GO" id="GO:0016491">
    <property type="term" value="F:oxidoreductase activity"/>
    <property type="evidence" value="ECO:0007669"/>
    <property type="project" value="UniProtKB-KW"/>
</dbReference>
<dbReference type="AlphaFoldDB" id="A0A8H5KJV6"/>